<protein>
    <submittedName>
        <fullName evidence="1">Uncharacterized protein</fullName>
    </submittedName>
</protein>
<dbReference type="AlphaFoldDB" id="A0A5M3WCP5"/>
<evidence type="ECO:0000313" key="1">
    <source>
        <dbReference type="EMBL" id="GES06694.1"/>
    </source>
</evidence>
<dbReference type="OrthoDB" id="3533384at2"/>
<organism evidence="1 2">
    <name type="scientific">Acrocarpospora macrocephala</name>
    <dbReference type="NCBI Taxonomy" id="150177"/>
    <lineage>
        <taxon>Bacteria</taxon>
        <taxon>Bacillati</taxon>
        <taxon>Actinomycetota</taxon>
        <taxon>Actinomycetes</taxon>
        <taxon>Streptosporangiales</taxon>
        <taxon>Streptosporangiaceae</taxon>
        <taxon>Acrocarpospora</taxon>
    </lineage>
</organism>
<accession>A0A5M3WCP5</accession>
<dbReference type="RefSeq" id="WP_155352409.1">
    <property type="nucleotide sequence ID" value="NZ_BAAAHL010000022.1"/>
</dbReference>
<name>A0A5M3WCP5_9ACTN</name>
<sequence>MAFTSGSFQIPFGLAPALLSGKIQAELVDVGGGPPADVLKAGDPFQVNLTWELTGSLAPMIGGTWQLRLLIDEIGGPHDAPFPAAPQTKPLTGLNAYSDAIVVTTGLPAGPGGSSYAIVASLSYLNVAGTPGAMGGYVDLGLVSVIA</sequence>
<dbReference type="Proteomes" id="UP000331127">
    <property type="component" value="Unassembled WGS sequence"/>
</dbReference>
<keyword evidence="2" id="KW-1185">Reference proteome</keyword>
<evidence type="ECO:0000313" key="2">
    <source>
        <dbReference type="Proteomes" id="UP000331127"/>
    </source>
</evidence>
<dbReference type="EMBL" id="BLAE01000003">
    <property type="protein sequence ID" value="GES06694.1"/>
    <property type="molecule type" value="Genomic_DNA"/>
</dbReference>
<proteinExistence type="predicted"/>
<reference evidence="1 2" key="1">
    <citation type="submission" date="2019-10" db="EMBL/GenBank/DDBJ databases">
        <title>Whole genome shotgun sequence of Acrocarpospora macrocephala NBRC 16266.</title>
        <authorList>
            <person name="Ichikawa N."/>
            <person name="Kimura A."/>
            <person name="Kitahashi Y."/>
            <person name="Komaki H."/>
            <person name="Oguchi A."/>
        </authorList>
    </citation>
    <scope>NUCLEOTIDE SEQUENCE [LARGE SCALE GENOMIC DNA]</scope>
    <source>
        <strain evidence="1 2">NBRC 16266</strain>
    </source>
</reference>
<gene>
    <name evidence="1" type="ORF">Amac_002890</name>
</gene>
<comment type="caution">
    <text evidence="1">The sequence shown here is derived from an EMBL/GenBank/DDBJ whole genome shotgun (WGS) entry which is preliminary data.</text>
</comment>